<evidence type="ECO:0000313" key="1">
    <source>
        <dbReference type="EMBL" id="NYE71013.1"/>
    </source>
</evidence>
<gene>
    <name evidence="1" type="ORF">BKA15_002342</name>
</gene>
<evidence type="ECO:0000313" key="2">
    <source>
        <dbReference type="Proteomes" id="UP000569914"/>
    </source>
</evidence>
<dbReference type="Proteomes" id="UP000569914">
    <property type="component" value="Unassembled WGS sequence"/>
</dbReference>
<protein>
    <submittedName>
        <fullName evidence="1">Uncharacterized protein</fullName>
    </submittedName>
</protein>
<dbReference type="SUPFAM" id="SSF48239">
    <property type="entry name" value="Terpenoid cyclases/Protein prenyltransferases"/>
    <property type="match status" value="1"/>
</dbReference>
<keyword evidence="2" id="KW-1185">Reference proteome</keyword>
<dbReference type="AlphaFoldDB" id="A0A7Y9I661"/>
<name>A0A7Y9I661_9ACTN</name>
<comment type="caution">
    <text evidence="1">The sequence shown here is derived from an EMBL/GenBank/DDBJ whole genome shotgun (WGS) entry which is preliminary data.</text>
</comment>
<sequence>MERLIEWQWPDGGWNCHLKASGRRSSFHQSLLPARGLREYALATGNPAAAEAADRAAELFLQHQLYFSTGTGIPSKQRPNPRPAGAIIDQRWTKLGYPSYWHYDALAALTFLTADRSITDSRADLALDLLERKRRPDGRWAADRQWWVPPGHRFEHQVEVVDWGVAGVPNEMITLNALRILRAAGRWSHDGLRHQ</sequence>
<proteinExistence type="predicted"/>
<accession>A0A7Y9I661</accession>
<reference evidence="1 2" key="1">
    <citation type="submission" date="2020-07" db="EMBL/GenBank/DDBJ databases">
        <title>Sequencing the genomes of 1000 actinobacteria strains.</title>
        <authorList>
            <person name="Klenk H.-P."/>
        </authorList>
    </citation>
    <scope>NUCLEOTIDE SEQUENCE [LARGE SCALE GENOMIC DNA]</scope>
    <source>
        <strain evidence="1 2">DSM 22083</strain>
    </source>
</reference>
<dbReference type="EMBL" id="JACCBU010000001">
    <property type="protein sequence ID" value="NYE71013.1"/>
    <property type="molecule type" value="Genomic_DNA"/>
</dbReference>
<dbReference type="InterPro" id="IPR008930">
    <property type="entry name" value="Terpenoid_cyclase/PrenylTrfase"/>
</dbReference>
<dbReference type="RefSeq" id="WP_218871225.1">
    <property type="nucleotide sequence ID" value="NZ_JACCBU010000001.1"/>
</dbReference>
<organism evidence="1 2">
    <name type="scientific">Microlunatus parietis</name>
    <dbReference type="NCBI Taxonomy" id="682979"/>
    <lineage>
        <taxon>Bacteria</taxon>
        <taxon>Bacillati</taxon>
        <taxon>Actinomycetota</taxon>
        <taxon>Actinomycetes</taxon>
        <taxon>Propionibacteriales</taxon>
        <taxon>Propionibacteriaceae</taxon>
        <taxon>Microlunatus</taxon>
    </lineage>
</organism>